<dbReference type="EMBL" id="CATOUU010001162">
    <property type="protein sequence ID" value="CAI9975117.1"/>
    <property type="molecule type" value="Genomic_DNA"/>
</dbReference>
<evidence type="ECO:0000256" key="1">
    <source>
        <dbReference type="SAM" id="MobiDB-lite"/>
    </source>
</evidence>
<keyword evidence="4" id="KW-1185">Reference proteome</keyword>
<evidence type="ECO:0000313" key="4">
    <source>
        <dbReference type="Proteomes" id="UP001642409"/>
    </source>
</evidence>
<proteinExistence type="predicted"/>
<evidence type="ECO:0000313" key="3">
    <source>
        <dbReference type="EMBL" id="CAL6114966.1"/>
    </source>
</evidence>
<dbReference type="Proteomes" id="UP001642409">
    <property type="component" value="Unassembled WGS sequence"/>
</dbReference>
<comment type="caution">
    <text evidence="2">The sequence shown here is derived from an EMBL/GenBank/DDBJ whole genome shotgun (WGS) entry which is preliminary data.</text>
</comment>
<feature type="compositionally biased region" description="Polar residues" evidence="1">
    <location>
        <begin position="11"/>
        <end position="30"/>
    </location>
</feature>
<protein>
    <submittedName>
        <fullName evidence="3">Hypothetical_protein</fullName>
    </submittedName>
</protein>
<reference evidence="2" key="1">
    <citation type="submission" date="2023-06" db="EMBL/GenBank/DDBJ databases">
        <authorList>
            <person name="Kurt Z."/>
        </authorList>
    </citation>
    <scope>NUCLEOTIDE SEQUENCE</scope>
</reference>
<evidence type="ECO:0000313" key="2">
    <source>
        <dbReference type="EMBL" id="CAI9975117.1"/>
    </source>
</evidence>
<name>A0AA86V3S4_9EUKA</name>
<organism evidence="2">
    <name type="scientific">Hexamita inflata</name>
    <dbReference type="NCBI Taxonomy" id="28002"/>
    <lineage>
        <taxon>Eukaryota</taxon>
        <taxon>Metamonada</taxon>
        <taxon>Diplomonadida</taxon>
        <taxon>Hexamitidae</taxon>
        <taxon>Hexamitinae</taxon>
        <taxon>Hexamita</taxon>
    </lineage>
</organism>
<dbReference type="AlphaFoldDB" id="A0AA86V3S4"/>
<gene>
    <name evidence="2" type="ORF">HINF_LOCUS62762</name>
    <name evidence="3" type="ORF">HINF_LOCUS78415</name>
</gene>
<reference evidence="3 4" key="2">
    <citation type="submission" date="2024-07" db="EMBL/GenBank/DDBJ databases">
        <authorList>
            <person name="Akdeniz Z."/>
        </authorList>
    </citation>
    <scope>NUCLEOTIDE SEQUENCE [LARGE SCALE GENOMIC DNA]</scope>
</reference>
<dbReference type="EMBL" id="CAXDID020000845">
    <property type="protein sequence ID" value="CAL6114966.1"/>
    <property type="molecule type" value="Genomic_DNA"/>
</dbReference>
<feature type="region of interest" description="Disordered" evidence="1">
    <location>
        <begin position="1"/>
        <end position="30"/>
    </location>
</feature>
<accession>A0AA86V3S4</accession>
<sequence>MQPCASLPQLLRTSSRQATNSPRSALTSYQSESDLSDCSHQSEPCCFPTVFVKQVRFSQNLDTSQDRPSSIIERPVDDSKLLKKNAYSLHPKTASTLKRQQTADITDMVSFSQNHTLVQRVLDSYDRTQFSLDKQKQQLFHQKQIAQKIKNDHILNKLKFKGDRAIKTWTEVNGQKLQ</sequence>